<dbReference type="SMART" id="SM00175">
    <property type="entry name" value="RAB"/>
    <property type="match status" value="1"/>
</dbReference>
<dbReference type="GO" id="GO:0003924">
    <property type="term" value="F:GTPase activity"/>
    <property type="evidence" value="ECO:0007669"/>
    <property type="project" value="InterPro"/>
</dbReference>
<dbReference type="PRINTS" id="PR00449">
    <property type="entry name" value="RASTRNSFRMNG"/>
</dbReference>
<dbReference type="SUPFAM" id="SSF52540">
    <property type="entry name" value="P-loop containing nucleoside triphosphate hydrolases"/>
    <property type="match status" value="1"/>
</dbReference>
<evidence type="ECO:0000256" key="1">
    <source>
        <dbReference type="ARBA" id="ARBA00022741"/>
    </source>
</evidence>
<dbReference type="SMART" id="SM00173">
    <property type="entry name" value="RAS"/>
    <property type="match status" value="1"/>
</dbReference>
<evidence type="ECO:0000313" key="4">
    <source>
        <dbReference type="Proteomes" id="UP000515163"/>
    </source>
</evidence>
<gene>
    <name evidence="5" type="primary">LOC116300152</name>
</gene>
<dbReference type="NCBIfam" id="TIGR00231">
    <property type="entry name" value="small_GTP"/>
    <property type="match status" value="1"/>
</dbReference>
<keyword evidence="2" id="KW-0342">GTP-binding</keyword>
<proteinExistence type="predicted"/>
<dbReference type="PROSITE" id="PS51419">
    <property type="entry name" value="RAB"/>
    <property type="match status" value="1"/>
</dbReference>
<keyword evidence="1" id="KW-0547">Nucleotide-binding</keyword>
<dbReference type="SMART" id="SM00174">
    <property type="entry name" value="RHO"/>
    <property type="match status" value="1"/>
</dbReference>
<dbReference type="OrthoDB" id="9989112at2759"/>
<name>A0A6P8IE16_ACTTE</name>
<evidence type="ECO:0000313" key="5">
    <source>
        <dbReference type="RefSeq" id="XP_031564802.1"/>
    </source>
</evidence>
<dbReference type="CDD" id="cd01861">
    <property type="entry name" value="Rab6"/>
    <property type="match status" value="1"/>
</dbReference>
<dbReference type="FunFam" id="3.40.50.300:FF:001447">
    <property type="entry name" value="Ras-related protein Rab-1B"/>
    <property type="match status" value="1"/>
</dbReference>
<dbReference type="RefSeq" id="XP_031564802.1">
    <property type="nucleotide sequence ID" value="XM_031708942.1"/>
</dbReference>
<evidence type="ECO:0000256" key="3">
    <source>
        <dbReference type="SAM" id="MobiDB-lite"/>
    </source>
</evidence>
<organism evidence="4 5">
    <name type="scientific">Actinia tenebrosa</name>
    <name type="common">Australian red waratah sea anemone</name>
    <dbReference type="NCBI Taxonomy" id="6105"/>
    <lineage>
        <taxon>Eukaryota</taxon>
        <taxon>Metazoa</taxon>
        <taxon>Cnidaria</taxon>
        <taxon>Anthozoa</taxon>
        <taxon>Hexacorallia</taxon>
        <taxon>Actiniaria</taxon>
        <taxon>Actiniidae</taxon>
        <taxon>Actinia</taxon>
    </lineage>
</organism>
<dbReference type="Gene3D" id="3.40.50.300">
    <property type="entry name" value="P-loop containing nucleotide triphosphate hydrolases"/>
    <property type="match status" value="1"/>
</dbReference>
<feature type="region of interest" description="Disordered" evidence="3">
    <location>
        <begin position="214"/>
        <end position="238"/>
    </location>
</feature>
<protein>
    <submittedName>
        <fullName evidence="5">Ras-related protein RABH1e-like</fullName>
    </submittedName>
</protein>
<dbReference type="InterPro" id="IPR005225">
    <property type="entry name" value="Small_GTP-bd"/>
</dbReference>
<dbReference type="GeneID" id="116300152"/>
<keyword evidence="4" id="KW-1185">Reference proteome</keyword>
<dbReference type="AlphaFoldDB" id="A0A6P8IE16"/>
<dbReference type="PROSITE" id="PS51420">
    <property type="entry name" value="RHO"/>
    <property type="match status" value="1"/>
</dbReference>
<dbReference type="InterPro" id="IPR027417">
    <property type="entry name" value="P-loop_NTPase"/>
</dbReference>
<dbReference type="Pfam" id="PF00071">
    <property type="entry name" value="Ras"/>
    <property type="match status" value="2"/>
</dbReference>
<reference evidence="5" key="1">
    <citation type="submission" date="2025-08" db="UniProtKB">
        <authorList>
            <consortium name="RefSeq"/>
        </authorList>
    </citation>
    <scope>IDENTIFICATION</scope>
    <source>
        <tissue evidence="5">Tentacle</tissue>
    </source>
</reference>
<dbReference type="KEGG" id="aten:116300152"/>
<dbReference type="GO" id="GO:0005525">
    <property type="term" value="F:GTP binding"/>
    <property type="evidence" value="ECO:0007669"/>
    <property type="project" value="UniProtKB-KW"/>
</dbReference>
<dbReference type="InterPro" id="IPR001806">
    <property type="entry name" value="Small_GTPase"/>
</dbReference>
<dbReference type="PANTHER" id="PTHR47977">
    <property type="entry name" value="RAS-RELATED PROTEIN RAB"/>
    <property type="match status" value="1"/>
</dbReference>
<dbReference type="SMART" id="SM00176">
    <property type="entry name" value="RAN"/>
    <property type="match status" value="1"/>
</dbReference>
<evidence type="ECO:0000256" key="2">
    <source>
        <dbReference type="ARBA" id="ARBA00023134"/>
    </source>
</evidence>
<dbReference type="InterPro" id="IPR050227">
    <property type="entry name" value="Rab"/>
</dbReference>
<dbReference type="InParanoid" id="A0A6P8IE16"/>
<accession>A0A6P8IE16</accession>
<dbReference type="Proteomes" id="UP000515163">
    <property type="component" value="Unplaced"/>
</dbReference>
<sequence length="238" mass="27905">MPTSHKAVAPKRHKIVFLGDQGVGKSSLAYRFVYDIFDDKYQPTIGIDFMTRNIVIGEYCILFPRLLSILYSFKTPKKSFLFIPDDIEIRLQIWDTAGQERFRCLINSYIRDSNVALIVFDITNSKSFKNLKEWISRIRQERSRDGIIVVIIGNKTDEEERRKVSYQEACNFAERLGYIYIETSAKTGYNVRLLFTKLAKDLFVREYMKGIKEKEEKKDDSVAFDRNTDDRDEKKCCP</sequence>
<dbReference type="PROSITE" id="PS51421">
    <property type="entry name" value="RAS"/>
    <property type="match status" value="1"/>
</dbReference>